<comment type="caution">
    <text evidence="1">The sequence shown here is derived from an EMBL/GenBank/DDBJ whole genome shotgun (WGS) entry which is preliminary data.</text>
</comment>
<dbReference type="InterPro" id="IPR012545">
    <property type="entry name" value="DUF1697"/>
</dbReference>
<dbReference type="PIRSF" id="PIRSF008502">
    <property type="entry name" value="UCP008502"/>
    <property type="match status" value="1"/>
</dbReference>
<dbReference type="Pfam" id="PF08002">
    <property type="entry name" value="DUF1697"/>
    <property type="match status" value="1"/>
</dbReference>
<proteinExistence type="predicted"/>
<dbReference type="PANTHER" id="PTHR36439:SF1">
    <property type="entry name" value="DUF1697 DOMAIN-CONTAINING PROTEIN"/>
    <property type="match status" value="1"/>
</dbReference>
<evidence type="ECO:0000313" key="2">
    <source>
        <dbReference type="Proteomes" id="UP000639396"/>
    </source>
</evidence>
<dbReference type="Proteomes" id="UP000639396">
    <property type="component" value="Unassembled WGS sequence"/>
</dbReference>
<name>A0A927H2Z7_9BACL</name>
<dbReference type="SUPFAM" id="SSF160379">
    <property type="entry name" value="SP0830-like"/>
    <property type="match status" value="1"/>
</dbReference>
<accession>A0A927H2Z7</accession>
<dbReference type="EMBL" id="JACXJA010000056">
    <property type="protein sequence ID" value="MBD2866345.1"/>
    <property type="molecule type" value="Genomic_DNA"/>
</dbReference>
<gene>
    <name evidence="1" type="ORF">IDH45_30660</name>
</gene>
<dbReference type="Gene3D" id="3.30.70.1280">
    <property type="entry name" value="SP0830-like domains"/>
    <property type="match status" value="1"/>
</dbReference>
<sequence>MTIHIALLRGINVGGNNKIKMADLREALNRIGLARVQTYIQSGNILFESDEDEADLRQRIEQVITDEFGLSIRTILRTAEEMNAIASSCPFTEEQIAKAGKDSVGEVLYVSMLLEEPPADRVERLKAFETDGEMFHLIGNNMYLLFNPSIRNSKLAIQADKLGVPTTVRNWKTINKLAALSNEMAEDKKA</sequence>
<keyword evidence="2" id="KW-1185">Reference proteome</keyword>
<dbReference type="PANTHER" id="PTHR36439">
    <property type="entry name" value="BLL4334 PROTEIN"/>
    <property type="match status" value="1"/>
</dbReference>
<protein>
    <submittedName>
        <fullName evidence="1">DUF1697 domain-containing protein</fullName>
    </submittedName>
</protein>
<reference evidence="1" key="1">
    <citation type="submission" date="2020-09" db="EMBL/GenBank/DDBJ databases">
        <title>A novel bacterium of genus Paenibacillus, isolated from South China Sea.</title>
        <authorList>
            <person name="Huang H."/>
            <person name="Mo K."/>
            <person name="Hu Y."/>
        </authorList>
    </citation>
    <scope>NUCLEOTIDE SEQUENCE</scope>
    <source>
        <strain evidence="1">IB182363</strain>
    </source>
</reference>
<dbReference type="AlphaFoldDB" id="A0A927H2Z7"/>
<dbReference type="RefSeq" id="WP_190931960.1">
    <property type="nucleotide sequence ID" value="NZ_JACXJA010000056.1"/>
</dbReference>
<evidence type="ECO:0000313" key="1">
    <source>
        <dbReference type="EMBL" id="MBD2866345.1"/>
    </source>
</evidence>
<organism evidence="1 2">
    <name type="scientific">Paenibacillus oceani</name>
    <dbReference type="NCBI Taxonomy" id="2772510"/>
    <lineage>
        <taxon>Bacteria</taxon>
        <taxon>Bacillati</taxon>
        <taxon>Bacillota</taxon>
        <taxon>Bacilli</taxon>
        <taxon>Bacillales</taxon>
        <taxon>Paenibacillaceae</taxon>
        <taxon>Paenibacillus</taxon>
    </lineage>
</organism>